<evidence type="ECO:0000313" key="3">
    <source>
        <dbReference type="Proteomes" id="UP000295680"/>
    </source>
</evidence>
<dbReference type="RefSeq" id="WP_132120365.1">
    <property type="nucleotide sequence ID" value="NZ_SLWS01000006.1"/>
</dbReference>
<evidence type="ECO:0000313" key="2">
    <source>
        <dbReference type="EMBL" id="TCO56800.1"/>
    </source>
</evidence>
<feature type="region of interest" description="Disordered" evidence="1">
    <location>
        <begin position="101"/>
        <end position="129"/>
    </location>
</feature>
<protein>
    <submittedName>
        <fullName evidence="2">Uncharacterized protein</fullName>
    </submittedName>
</protein>
<proteinExistence type="predicted"/>
<evidence type="ECO:0000256" key="1">
    <source>
        <dbReference type="SAM" id="MobiDB-lite"/>
    </source>
</evidence>
<dbReference type="AlphaFoldDB" id="A0A4V2S6T0"/>
<dbReference type="Proteomes" id="UP000295680">
    <property type="component" value="Unassembled WGS sequence"/>
</dbReference>
<sequence>MVGGDSGPGSAGLACLIDQAGEEILADLQHYYHVDLRDVFVEGSGLTARRALALVRQLPPESATAGMLRGGPEFRGWGPDRYLTALLIDAVQANTYAFIAANSKRKPPPPHPIERPDSRPPRRGGGFAAMAADRIAAVRRAKQKGSNPT</sequence>
<comment type="caution">
    <text evidence="2">The sequence shown here is derived from an EMBL/GenBank/DDBJ whole genome shotgun (WGS) entry which is preliminary data.</text>
</comment>
<reference evidence="2 3" key="1">
    <citation type="submission" date="2019-03" db="EMBL/GenBank/DDBJ databases">
        <title>Genomic Encyclopedia of Type Strains, Phase IV (KMG-IV): sequencing the most valuable type-strain genomes for metagenomic binning, comparative biology and taxonomic classification.</title>
        <authorList>
            <person name="Goeker M."/>
        </authorList>
    </citation>
    <scope>NUCLEOTIDE SEQUENCE [LARGE SCALE GENOMIC DNA]</scope>
    <source>
        <strain evidence="2 3">DSM 45934</strain>
    </source>
</reference>
<accession>A0A4V2S6T0</accession>
<organism evidence="2 3">
    <name type="scientific">Actinocrispum wychmicini</name>
    <dbReference type="NCBI Taxonomy" id="1213861"/>
    <lineage>
        <taxon>Bacteria</taxon>
        <taxon>Bacillati</taxon>
        <taxon>Actinomycetota</taxon>
        <taxon>Actinomycetes</taxon>
        <taxon>Pseudonocardiales</taxon>
        <taxon>Pseudonocardiaceae</taxon>
        <taxon>Actinocrispum</taxon>
    </lineage>
</organism>
<keyword evidence="3" id="KW-1185">Reference proteome</keyword>
<gene>
    <name evidence="2" type="ORF">EV192_106275</name>
</gene>
<name>A0A4V2S6T0_9PSEU</name>
<dbReference type="OrthoDB" id="4764451at2"/>
<dbReference type="EMBL" id="SLWS01000006">
    <property type="protein sequence ID" value="TCO56800.1"/>
    <property type="molecule type" value="Genomic_DNA"/>
</dbReference>